<gene>
    <name evidence="1" type="ORF">CSUI_009419</name>
</gene>
<organism evidence="1 2">
    <name type="scientific">Cystoisospora suis</name>
    <dbReference type="NCBI Taxonomy" id="483139"/>
    <lineage>
        <taxon>Eukaryota</taxon>
        <taxon>Sar</taxon>
        <taxon>Alveolata</taxon>
        <taxon>Apicomplexa</taxon>
        <taxon>Conoidasida</taxon>
        <taxon>Coccidia</taxon>
        <taxon>Eucoccidiorida</taxon>
        <taxon>Eimeriorina</taxon>
        <taxon>Sarcocystidae</taxon>
        <taxon>Cystoisospora</taxon>
    </lineage>
</organism>
<comment type="caution">
    <text evidence="1">The sequence shown here is derived from an EMBL/GenBank/DDBJ whole genome shotgun (WGS) entry which is preliminary data.</text>
</comment>
<proteinExistence type="predicted"/>
<dbReference type="GeneID" id="94432746"/>
<sequence>MSRLASLSFMSNHSSAPRVIPISRVCHVKIDLLNENAAVASIVLYTRGKTEKRNKEDYRRKASKLDLPARVSLL</sequence>
<dbReference type="AlphaFoldDB" id="A0A2C6KJV2"/>
<name>A0A2C6KJV2_9APIC</name>
<dbReference type="RefSeq" id="XP_067918490.1">
    <property type="nucleotide sequence ID" value="XM_068069535.1"/>
</dbReference>
<keyword evidence="2" id="KW-1185">Reference proteome</keyword>
<evidence type="ECO:0000313" key="2">
    <source>
        <dbReference type="Proteomes" id="UP000221165"/>
    </source>
</evidence>
<dbReference type="EMBL" id="MIGC01005607">
    <property type="protein sequence ID" value="PHJ16765.1"/>
    <property type="molecule type" value="Genomic_DNA"/>
</dbReference>
<reference evidence="1 2" key="1">
    <citation type="journal article" date="2017" name="Int. J. Parasitol.">
        <title>The genome of the protozoan parasite Cystoisospora suis and a reverse vaccinology approach to identify vaccine candidates.</title>
        <authorList>
            <person name="Palmieri N."/>
            <person name="Shrestha A."/>
            <person name="Ruttkowski B."/>
            <person name="Beck T."/>
            <person name="Vogl C."/>
            <person name="Tomley F."/>
            <person name="Blake D.P."/>
            <person name="Joachim A."/>
        </authorList>
    </citation>
    <scope>NUCLEOTIDE SEQUENCE [LARGE SCALE GENOMIC DNA]</scope>
    <source>
        <strain evidence="1 2">Wien I</strain>
    </source>
</reference>
<accession>A0A2C6KJV2</accession>
<dbReference type="Proteomes" id="UP000221165">
    <property type="component" value="Unassembled WGS sequence"/>
</dbReference>
<protein>
    <submittedName>
        <fullName evidence="1">Uncharacterized protein</fullName>
    </submittedName>
</protein>
<evidence type="ECO:0000313" key="1">
    <source>
        <dbReference type="EMBL" id="PHJ16765.1"/>
    </source>
</evidence>
<dbReference type="VEuPathDB" id="ToxoDB:CSUI_009419"/>